<dbReference type="eggNOG" id="COG0457">
    <property type="taxonomic scope" value="Bacteria"/>
</dbReference>
<dbReference type="PROSITE" id="PS50005">
    <property type="entry name" value="TPR"/>
    <property type="match status" value="2"/>
</dbReference>
<dbReference type="InterPro" id="IPR019734">
    <property type="entry name" value="TPR_rpt"/>
</dbReference>
<evidence type="ECO:0000256" key="1">
    <source>
        <dbReference type="PROSITE-ProRule" id="PRU00339"/>
    </source>
</evidence>
<dbReference type="Pfam" id="PF00578">
    <property type="entry name" value="AhpC-TSA"/>
    <property type="match status" value="1"/>
</dbReference>
<proteinExistence type="predicted"/>
<keyword evidence="1" id="KW-0802">TPR repeat</keyword>
<dbReference type="Proteomes" id="UP000027982">
    <property type="component" value="Chromosome"/>
</dbReference>
<dbReference type="KEGG" id="fgi:OP10G_1086"/>
<dbReference type="PANTHER" id="PTHR45588">
    <property type="entry name" value="TPR DOMAIN-CONTAINING PROTEIN"/>
    <property type="match status" value="1"/>
</dbReference>
<dbReference type="PROSITE" id="PS51352">
    <property type="entry name" value="THIOREDOXIN_2"/>
    <property type="match status" value="1"/>
</dbReference>
<name>A0A068NS66_FIMGI</name>
<dbReference type="EMBL" id="CP007139">
    <property type="protein sequence ID" value="AIE84454.1"/>
    <property type="molecule type" value="Genomic_DNA"/>
</dbReference>
<dbReference type="SUPFAM" id="SSF48452">
    <property type="entry name" value="TPR-like"/>
    <property type="match status" value="1"/>
</dbReference>
<feature type="repeat" description="TPR" evidence="1">
    <location>
        <begin position="423"/>
        <end position="456"/>
    </location>
</feature>
<dbReference type="Gene3D" id="3.40.30.10">
    <property type="entry name" value="Glutaredoxin"/>
    <property type="match status" value="1"/>
</dbReference>
<evidence type="ECO:0000259" key="2">
    <source>
        <dbReference type="PROSITE" id="PS51352"/>
    </source>
</evidence>
<dbReference type="SMART" id="SM00028">
    <property type="entry name" value="TPR"/>
    <property type="match status" value="2"/>
</dbReference>
<dbReference type="InterPro" id="IPR000866">
    <property type="entry name" value="AhpC/TSA"/>
</dbReference>
<dbReference type="Pfam" id="PF13181">
    <property type="entry name" value="TPR_8"/>
    <property type="match status" value="1"/>
</dbReference>
<evidence type="ECO:0000313" key="4">
    <source>
        <dbReference type="Proteomes" id="UP000027982"/>
    </source>
</evidence>
<gene>
    <name evidence="3" type="ORF">OP10G_1086</name>
</gene>
<dbReference type="InterPro" id="IPR036249">
    <property type="entry name" value="Thioredoxin-like_sf"/>
</dbReference>
<dbReference type="HOGENOM" id="CLU_340910_0_0_0"/>
<dbReference type="SUPFAM" id="SSF52833">
    <property type="entry name" value="Thioredoxin-like"/>
    <property type="match status" value="1"/>
</dbReference>
<evidence type="ECO:0000313" key="3">
    <source>
        <dbReference type="EMBL" id="AIE84454.1"/>
    </source>
</evidence>
<reference evidence="3 4" key="1">
    <citation type="journal article" date="2014" name="PLoS ONE">
        <title>The first complete genome sequence of the class fimbriimonadia in the phylum armatimonadetes.</title>
        <authorList>
            <person name="Hu Z.Y."/>
            <person name="Wang Y.Z."/>
            <person name="Im W.T."/>
            <person name="Wang S.Y."/>
            <person name="Zhao G.P."/>
            <person name="Zheng H.J."/>
            <person name="Quan Z.X."/>
        </authorList>
    </citation>
    <scope>NUCLEOTIDE SEQUENCE [LARGE SCALE GENOMIC DNA]</scope>
    <source>
        <strain evidence="3">Gsoil 348</strain>
    </source>
</reference>
<sequence length="681" mass="76865">MEGIGDTPFPVTAKNAEVQLWFNQGEALLHSFWFEEAERSFRWCLKLDPDCAMAYWGLARTGLTWFVSGDVASPQYQRYRDFLKEAMKRKDSVSERERLYIEAWNEAYAPGEKERFKILSRRLQEIVLKFPDDLEAKALLGLYNIGQGSAYANELIIQQVLAKNPMHPGAHHARIHNWDDVDAVQALQSCRLYGASAPGIGHALHMPGHAYSKIGMWHEAARAMDAATRTELRYMNDRLALPYETWNYSHNRNYLCYLQEQLGMAAASIRGGQDLMSAPTDPENKEEAAAGFSDQGVIALARAHIKFQRWDEILKPGTIGWPADDYSQAFRAFAETIALTGKGESRAARERLAEFQAAVHKLAEKEKEAESWFSLHLKAAEGEVLLAEGNSLDGQRLLLEAAATEQTLRDKHQYSNDPPDMPWPIMRLVGDLHLRRGDARLAIEAYERALKNEANDGFTLAGLARAWNLAGDKDKAREYAGRLEYEWSGADPGLRWLAEVRALGLNATPIARTPGAERPYRPEELASYGPSNWAPFAAPKLECLDVNGKPVRLENYRGKNVLLVFYLNEGCVHCVEQLEKINERAADLLKEDTVVLAVSSTPPAKNKESMKLGKLGLQLLSDRNHENARRYASYDDFEELELHSTILIDAQGRVRWKRTGGDPFTNIDFLMRELKRINGPH</sequence>
<dbReference type="GO" id="GO:0016209">
    <property type="term" value="F:antioxidant activity"/>
    <property type="evidence" value="ECO:0007669"/>
    <property type="project" value="InterPro"/>
</dbReference>
<dbReference type="GO" id="GO:0016491">
    <property type="term" value="F:oxidoreductase activity"/>
    <property type="evidence" value="ECO:0007669"/>
    <property type="project" value="InterPro"/>
</dbReference>
<dbReference type="Gene3D" id="1.25.40.10">
    <property type="entry name" value="Tetratricopeptide repeat domain"/>
    <property type="match status" value="2"/>
</dbReference>
<organism evidence="3 4">
    <name type="scientific">Fimbriimonas ginsengisoli Gsoil 348</name>
    <dbReference type="NCBI Taxonomy" id="661478"/>
    <lineage>
        <taxon>Bacteria</taxon>
        <taxon>Bacillati</taxon>
        <taxon>Armatimonadota</taxon>
        <taxon>Fimbriimonadia</taxon>
        <taxon>Fimbriimonadales</taxon>
        <taxon>Fimbriimonadaceae</taxon>
        <taxon>Fimbriimonas</taxon>
    </lineage>
</organism>
<dbReference type="InterPro" id="IPR011990">
    <property type="entry name" value="TPR-like_helical_dom_sf"/>
</dbReference>
<dbReference type="AlphaFoldDB" id="A0A068NS66"/>
<dbReference type="InterPro" id="IPR013766">
    <property type="entry name" value="Thioredoxin_domain"/>
</dbReference>
<dbReference type="GO" id="GO:0006950">
    <property type="term" value="P:response to stress"/>
    <property type="evidence" value="ECO:0007669"/>
    <property type="project" value="UniProtKB-ARBA"/>
</dbReference>
<feature type="repeat" description="TPR" evidence="1">
    <location>
        <begin position="18"/>
        <end position="51"/>
    </location>
</feature>
<dbReference type="eggNOG" id="COG1225">
    <property type="taxonomic scope" value="Bacteria"/>
</dbReference>
<keyword evidence="4" id="KW-1185">Reference proteome</keyword>
<dbReference type="STRING" id="661478.OP10G_1086"/>
<protein>
    <submittedName>
        <fullName evidence="3">Redoxin domain-containing protein</fullName>
    </submittedName>
</protein>
<dbReference type="PANTHER" id="PTHR45588:SF1">
    <property type="entry name" value="WW DOMAIN-CONTAINING PROTEIN"/>
    <property type="match status" value="1"/>
</dbReference>
<feature type="domain" description="Thioredoxin" evidence="2">
    <location>
        <begin position="532"/>
        <end position="679"/>
    </location>
</feature>
<dbReference type="SUPFAM" id="SSF81901">
    <property type="entry name" value="HCP-like"/>
    <property type="match status" value="1"/>
</dbReference>
<accession>A0A068NS66</accession>